<dbReference type="HOGENOM" id="CLU_003068_1_0_1"/>
<dbReference type="InterPro" id="IPR053197">
    <property type="entry name" value="F-box_SCFL_complex_component"/>
</dbReference>
<keyword evidence="3" id="KW-1185">Reference proteome</keyword>
<organism evidence="2 3">
    <name type="scientific">Setaria italica</name>
    <name type="common">Foxtail millet</name>
    <name type="synonym">Panicum italicum</name>
    <dbReference type="NCBI Taxonomy" id="4555"/>
    <lineage>
        <taxon>Eukaryota</taxon>
        <taxon>Viridiplantae</taxon>
        <taxon>Streptophyta</taxon>
        <taxon>Embryophyta</taxon>
        <taxon>Tracheophyta</taxon>
        <taxon>Spermatophyta</taxon>
        <taxon>Magnoliopsida</taxon>
        <taxon>Liliopsida</taxon>
        <taxon>Poales</taxon>
        <taxon>Poaceae</taxon>
        <taxon>PACMAD clade</taxon>
        <taxon>Panicoideae</taxon>
        <taxon>Panicodae</taxon>
        <taxon>Paniceae</taxon>
        <taxon>Cenchrinae</taxon>
        <taxon>Setaria</taxon>
    </lineage>
</organism>
<dbReference type="Pfam" id="PF00646">
    <property type="entry name" value="F-box"/>
    <property type="match status" value="1"/>
</dbReference>
<dbReference type="SUPFAM" id="SSF81383">
    <property type="entry name" value="F-box domain"/>
    <property type="match status" value="1"/>
</dbReference>
<sequence>MFDGMPIRIQEEETASMEAGCEDRISALPDEIIHHLLGFLPAPEAVRTSLLARGWRHHWKSMRSLRFTVFDDGPAVSAEWMNRFMGHLFHDLRGALDVCDIYVYVGRCDDVTALESYRWVRQAVSKLRVRVLMVDIEFLAEQPSFELAGKPLVSAHLARLELCYLTLNGRILDFSRCPALEDLVMFTCDIGAKRISSQSLKRLRIRYCNFCKSSSSRTRISAPNLIWLKLEHLVGASPVLESMPLLEKAIVRLDCNHYYNDDYPCEEGDDSGECCGLCEGCVGNDDHSGGCMLLQGLSSAAHLELKVPFAKFTDTACYPAFTKLKTLSLDE</sequence>
<dbReference type="InterPro" id="IPR036047">
    <property type="entry name" value="F-box-like_dom_sf"/>
</dbReference>
<dbReference type="AlphaFoldDB" id="K3ZLQ1"/>
<feature type="domain" description="F-box" evidence="1">
    <location>
        <begin position="25"/>
        <end position="65"/>
    </location>
</feature>
<reference evidence="2" key="2">
    <citation type="submission" date="2018-08" db="UniProtKB">
        <authorList>
            <consortium name="EnsemblPlants"/>
        </authorList>
    </citation>
    <scope>IDENTIFICATION</scope>
    <source>
        <strain evidence="2">Yugu1</strain>
    </source>
</reference>
<accession>K3ZLQ1</accession>
<protein>
    <recommendedName>
        <fullName evidence="1">F-box domain-containing protein</fullName>
    </recommendedName>
</protein>
<dbReference type="InParanoid" id="K3ZLQ1"/>
<proteinExistence type="predicted"/>
<dbReference type="InterPro" id="IPR053781">
    <property type="entry name" value="F-box_AtFBL13-like"/>
</dbReference>
<dbReference type="OMA" id="MEAGCED"/>
<dbReference type="STRING" id="4555.K3ZLQ1"/>
<name>K3ZLQ1_SETIT</name>
<dbReference type="PANTHER" id="PTHR34223">
    <property type="entry name" value="OS11G0201299 PROTEIN"/>
    <property type="match status" value="1"/>
</dbReference>
<dbReference type="CDD" id="cd22160">
    <property type="entry name" value="F-box_AtFBL13-like"/>
    <property type="match status" value="1"/>
</dbReference>
<dbReference type="EMBL" id="AGNK02004736">
    <property type="status" value="NOT_ANNOTATED_CDS"/>
    <property type="molecule type" value="Genomic_DNA"/>
</dbReference>
<dbReference type="Gramene" id="KQK94005">
    <property type="protein sequence ID" value="KQK94005"/>
    <property type="gene ID" value="SETIT_027512mg"/>
</dbReference>
<evidence type="ECO:0000259" key="1">
    <source>
        <dbReference type="Pfam" id="PF00646"/>
    </source>
</evidence>
<dbReference type="Gene3D" id="1.20.1280.50">
    <property type="match status" value="1"/>
</dbReference>
<reference evidence="3" key="1">
    <citation type="journal article" date="2012" name="Nat. Biotechnol.">
        <title>Reference genome sequence of the model plant Setaria.</title>
        <authorList>
            <person name="Bennetzen J.L."/>
            <person name="Schmutz J."/>
            <person name="Wang H."/>
            <person name="Percifield R."/>
            <person name="Hawkins J."/>
            <person name="Pontaroli A.C."/>
            <person name="Estep M."/>
            <person name="Feng L."/>
            <person name="Vaughn J.N."/>
            <person name="Grimwood J."/>
            <person name="Jenkins J."/>
            <person name="Barry K."/>
            <person name="Lindquist E."/>
            <person name="Hellsten U."/>
            <person name="Deshpande S."/>
            <person name="Wang X."/>
            <person name="Wu X."/>
            <person name="Mitros T."/>
            <person name="Triplett J."/>
            <person name="Yang X."/>
            <person name="Ye C.Y."/>
            <person name="Mauro-Herrera M."/>
            <person name="Wang L."/>
            <person name="Li P."/>
            <person name="Sharma M."/>
            <person name="Sharma R."/>
            <person name="Ronald P.C."/>
            <person name="Panaud O."/>
            <person name="Kellogg E.A."/>
            <person name="Brutnell T.P."/>
            <person name="Doust A.N."/>
            <person name="Tuskan G.A."/>
            <person name="Rokhsar D."/>
            <person name="Devos K.M."/>
        </authorList>
    </citation>
    <scope>NUCLEOTIDE SEQUENCE [LARGE SCALE GENOMIC DNA]</scope>
    <source>
        <strain evidence="3">cv. Yugu1</strain>
    </source>
</reference>
<dbReference type="InterPro" id="IPR001810">
    <property type="entry name" value="F-box_dom"/>
</dbReference>
<evidence type="ECO:0000313" key="3">
    <source>
        <dbReference type="Proteomes" id="UP000004995"/>
    </source>
</evidence>
<evidence type="ECO:0000313" key="2">
    <source>
        <dbReference type="EnsemblPlants" id="KQK94005"/>
    </source>
</evidence>
<dbReference type="EnsemblPlants" id="KQK94005">
    <property type="protein sequence ID" value="KQK94005"/>
    <property type="gene ID" value="SETIT_027512mg"/>
</dbReference>
<dbReference type="eggNOG" id="ENOG502S2XD">
    <property type="taxonomic scope" value="Eukaryota"/>
</dbReference>
<dbReference type="Proteomes" id="UP000004995">
    <property type="component" value="Unassembled WGS sequence"/>
</dbReference>
<dbReference type="PANTHER" id="PTHR34223:SF88">
    <property type="entry name" value="OS11G0200950 PROTEIN"/>
    <property type="match status" value="1"/>
</dbReference>